<feature type="region of interest" description="Disordered" evidence="1">
    <location>
        <begin position="184"/>
        <end position="211"/>
    </location>
</feature>
<reference evidence="3" key="2">
    <citation type="submission" date="2023-06" db="EMBL/GenBank/DDBJ databases">
        <authorList>
            <consortium name="Lawrence Berkeley National Laboratory"/>
            <person name="Haridas S."/>
            <person name="Hensen N."/>
            <person name="Bonometti L."/>
            <person name="Westerberg I."/>
            <person name="Brannstrom I.O."/>
            <person name="Guillou S."/>
            <person name="Cros-Aarteil S."/>
            <person name="Calhoun S."/>
            <person name="Kuo A."/>
            <person name="Mondo S."/>
            <person name="Pangilinan J."/>
            <person name="Riley R."/>
            <person name="LaButti K."/>
            <person name="Andreopoulos B."/>
            <person name="Lipzen A."/>
            <person name="Chen C."/>
            <person name="Yanf M."/>
            <person name="Daum C."/>
            <person name="Ng V."/>
            <person name="Clum A."/>
            <person name="Steindorff A."/>
            <person name="Ohm R."/>
            <person name="Martin F."/>
            <person name="Silar P."/>
            <person name="Natvig D."/>
            <person name="Lalanne C."/>
            <person name="Gautier V."/>
            <person name="Ament-velasquez S.L."/>
            <person name="Kruys A."/>
            <person name="Hutchinson M.I."/>
            <person name="Powell A.J."/>
            <person name="Barry K."/>
            <person name="Miller A.N."/>
            <person name="Grigoriev I.V."/>
            <person name="Debuchy R."/>
            <person name="Gladieux P."/>
            <person name="Thoren M.H."/>
            <person name="Johannesson H."/>
        </authorList>
    </citation>
    <scope>NUCLEOTIDE SEQUENCE</scope>
    <source>
        <strain evidence="3">CBS 232.78</strain>
    </source>
</reference>
<keyword evidence="2" id="KW-1133">Transmembrane helix</keyword>
<evidence type="ECO:0000256" key="2">
    <source>
        <dbReference type="SAM" id="Phobius"/>
    </source>
</evidence>
<feature type="transmembrane region" description="Helical" evidence="2">
    <location>
        <begin position="61"/>
        <end position="79"/>
    </location>
</feature>
<reference evidence="3" key="1">
    <citation type="journal article" date="2023" name="Mol. Phylogenet. Evol.">
        <title>Genome-scale phylogeny and comparative genomics of the fungal order Sordariales.</title>
        <authorList>
            <person name="Hensen N."/>
            <person name="Bonometti L."/>
            <person name="Westerberg I."/>
            <person name="Brannstrom I.O."/>
            <person name="Guillou S."/>
            <person name="Cros-Aarteil S."/>
            <person name="Calhoun S."/>
            <person name="Haridas S."/>
            <person name="Kuo A."/>
            <person name="Mondo S."/>
            <person name="Pangilinan J."/>
            <person name="Riley R."/>
            <person name="LaButti K."/>
            <person name="Andreopoulos B."/>
            <person name="Lipzen A."/>
            <person name="Chen C."/>
            <person name="Yan M."/>
            <person name="Daum C."/>
            <person name="Ng V."/>
            <person name="Clum A."/>
            <person name="Steindorff A."/>
            <person name="Ohm R.A."/>
            <person name="Martin F."/>
            <person name="Silar P."/>
            <person name="Natvig D.O."/>
            <person name="Lalanne C."/>
            <person name="Gautier V."/>
            <person name="Ament-Velasquez S.L."/>
            <person name="Kruys A."/>
            <person name="Hutchinson M.I."/>
            <person name="Powell A.J."/>
            <person name="Barry K."/>
            <person name="Miller A.N."/>
            <person name="Grigoriev I.V."/>
            <person name="Debuchy R."/>
            <person name="Gladieux P."/>
            <person name="Hiltunen Thoren M."/>
            <person name="Johannesson H."/>
        </authorList>
    </citation>
    <scope>NUCLEOTIDE SEQUENCE</scope>
    <source>
        <strain evidence="3">CBS 232.78</strain>
    </source>
</reference>
<dbReference type="EMBL" id="JAULSW010000002">
    <property type="protein sequence ID" value="KAK3389874.1"/>
    <property type="molecule type" value="Genomic_DNA"/>
</dbReference>
<keyword evidence="4" id="KW-1185">Reference proteome</keyword>
<feature type="region of interest" description="Disordered" evidence="1">
    <location>
        <begin position="134"/>
        <end position="153"/>
    </location>
</feature>
<feature type="region of interest" description="Disordered" evidence="1">
    <location>
        <begin position="230"/>
        <end position="258"/>
    </location>
</feature>
<proteinExistence type="predicted"/>
<sequence>MSSDISVPAPSSWTPIPASDVANFNLPRGGIGFFSTFITVYALLLLSAGRSPLLPWRKLRLPSVTILLCVVWGIFAPVLNCASLARLSRAELKLIVVGEMICQVGGCLILAMFLNLFRPPISFSLSRWLPRSKSRETNKAPDRLESGQQPMLPRFTFEDNNLSTLYRPPRPNSLNIEELIDPPGHAEASQKTTAAPEIGRCSSQPRPNDHDDAEMMYVGVADNPANNLHTQAPTTLPLVESNPPEQDPNTANAPSAPVTNMFIPFPTVTNNPLAHSTAGTQPPYQPLFPIQRPIILSRREPAIQPPQTTPTRITLSTSSVSIATFLLLTSTTLTIVGSTLLAVALNPTSHTAAVITMSFSLFALVGVLLLGSVPLCFRRDSNDYRRRWDEEPGYETLMEAFLALPPLTVWSVSCLFVLAVTGSLWTDWMVACAFGSGIEGRDDGKWVSGTEGGPGMWWYFALGKILLLAF</sequence>
<feature type="transmembrane region" description="Helical" evidence="2">
    <location>
        <begin position="322"/>
        <end position="345"/>
    </location>
</feature>
<dbReference type="AlphaFoldDB" id="A0AAE0U441"/>
<keyword evidence="2" id="KW-0472">Membrane</keyword>
<evidence type="ECO:0000313" key="3">
    <source>
        <dbReference type="EMBL" id="KAK3389874.1"/>
    </source>
</evidence>
<evidence type="ECO:0000256" key="1">
    <source>
        <dbReference type="SAM" id="MobiDB-lite"/>
    </source>
</evidence>
<feature type="transmembrane region" description="Helical" evidence="2">
    <location>
        <begin position="94"/>
        <end position="117"/>
    </location>
</feature>
<feature type="compositionally biased region" description="Basic and acidic residues" evidence="1">
    <location>
        <begin position="134"/>
        <end position="145"/>
    </location>
</feature>
<accession>A0AAE0U441</accession>
<dbReference type="Proteomes" id="UP001285441">
    <property type="component" value="Unassembled WGS sequence"/>
</dbReference>
<feature type="compositionally biased region" description="Polar residues" evidence="1">
    <location>
        <begin position="243"/>
        <end position="253"/>
    </location>
</feature>
<feature type="transmembrane region" description="Helical" evidence="2">
    <location>
        <begin position="397"/>
        <end position="420"/>
    </location>
</feature>
<comment type="caution">
    <text evidence="3">The sequence shown here is derived from an EMBL/GenBank/DDBJ whole genome shotgun (WGS) entry which is preliminary data.</text>
</comment>
<name>A0AAE0U441_9PEZI</name>
<evidence type="ECO:0000313" key="4">
    <source>
        <dbReference type="Proteomes" id="UP001285441"/>
    </source>
</evidence>
<keyword evidence="2" id="KW-0812">Transmembrane</keyword>
<organism evidence="3 4">
    <name type="scientific">Podospora didyma</name>
    <dbReference type="NCBI Taxonomy" id="330526"/>
    <lineage>
        <taxon>Eukaryota</taxon>
        <taxon>Fungi</taxon>
        <taxon>Dikarya</taxon>
        <taxon>Ascomycota</taxon>
        <taxon>Pezizomycotina</taxon>
        <taxon>Sordariomycetes</taxon>
        <taxon>Sordariomycetidae</taxon>
        <taxon>Sordariales</taxon>
        <taxon>Podosporaceae</taxon>
        <taxon>Podospora</taxon>
    </lineage>
</organism>
<feature type="transmembrane region" description="Helical" evidence="2">
    <location>
        <begin position="31"/>
        <end position="49"/>
    </location>
</feature>
<protein>
    <submittedName>
        <fullName evidence="3">Uncharacterized protein</fullName>
    </submittedName>
</protein>
<feature type="transmembrane region" description="Helical" evidence="2">
    <location>
        <begin position="351"/>
        <end position="377"/>
    </location>
</feature>
<gene>
    <name evidence="3" type="ORF">B0H63DRAFT_537967</name>
</gene>